<reference evidence="2" key="1">
    <citation type="submission" date="2023-06" db="EMBL/GenBank/DDBJ databases">
        <title>Draft genome sequence of Nocardioides sp. SOB72.</title>
        <authorList>
            <person name="Zhang G."/>
        </authorList>
    </citation>
    <scope>NUCLEOTIDE SEQUENCE</scope>
    <source>
        <strain evidence="2">SOB72</strain>
    </source>
</reference>
<dbReference type="Pfam" id="PF12419">
    <property type="entry name" value="DUF3670"/>
    <property type="match status" value="1"/>
</dbReference>
<feature type="non-terminal residue" evidence="2">
    <location>
        <position position="1"/>
    </location>
</feature>
<keyword evidence="2" id="KW-0378">Hydrolase</keyword>
<protein>
    <submittedName>
        <fullName evidence="2">SNF2 helicase-associated domain-containing protein</fullName>
    </submittedName>
</protein>
<keyword evidence="2" id="KW-0347">Helicase</keyword>
<feature type="domain" description="DUF3670" evidence="1">
    <location>
        <begin position="1"/>
        <end position="57"/>
    </location>
</feature>
<evidence type="ECO:0000313" key="3">
    <source>
        <dbReference type="Proteomes" id="UP001168537"/>
    </source>
</evidence>
<keyword evidence="2" id="KW-0067">ATP-binding</keyword>
<proteinExistence type="predicted"/>
<evidence type="ECO:0000259" key="1">
    <source>
        <dbReference type="Pfam" id="PF12419"/>
    </source>
</evidence>
<dbReference type="RefSeq" id="WP_300963012.1">
    <property type="nucleotide sequence ID" value="NZ_JAUHJR010000115.1"/>
</dbReference>
<keyword evidence="2" id="KW-0547">Nucleotide-binding</keyword>
<gene>
    <name evidence="2" type="ORF">QWY29_20145</name>
</gene>
<comment type="caution">
    <text evidence="2">The sequence shown here is derived from an EMBL/GenBank/DDBJ whole genome shotgun (WGS) entry which is preliminary data.</text>
</comment>
<accession>A0ABT8EZR1</accession>
<dbReference type="EMBL" id="JAUHJR010000115">
    <property type="protein sequence ID" value="MDN4163681.1"/>
    <property type="molecule type" value="Genomic_DNA"/>
</dbReference>
<keyword evidence="3" id="KW-1185">Reference proteome</keyword>
<evidence type="ECO:0000313" key="2">
    <source>
        <dbReference type="EMBL" id="MDN4163681.1"/>
    </source>
</evidence>
<feature type="non-terminal residue" evidence="2">
    <location>
        <position position="96"/>
    </location>
</feature>
<dbReference type="GO" id="GO:0004386">
    <property type="term" value="F:helicase activity"/>
    <property type="evidence" value="ECO:0007669"/>
    <property type="project" value="UniProtKB-KW"/>
</dbReference>
<name>A0ABT8EZR1_9ACTN</name>
<organism evidence="2 3">
    <name type="scientific">Nocardioides abyssi</name>
    <dbReference type="NCBI Taxonomy" id="3058370"/>
    <lineage>
        <taxon>Bacteria</taxon>
        <taxon>Bacillati</taxon>
        <taxon>Actinomycetota</taxon>
        <taxon>Actinomycetes</taxon>
        <taxon>Propionibacteriales</taxon>
        <taxon>Nocardioidaceae</taxon>
        <taxon>Nocardioides</taxon>
    </lineage>
</organism>
<sequence>QVALHGDPLTPEEMDQLAEAASPVMKLRGAWTVVDPAVARRARRRLVREVRPAEALAGALTGVAAVERGAESQESVVVGASLLQVRDRITSAATRD</sequence>
<dbReference type="Proteomes" id="UP001168537">
    <property type="component" value="Unassembled WGS sequence"/>
</dbReference>
<dbReference type="InterPro" id="IPR022138">
    <property type="entry name" value="DUF3670"/>
</dbReference>